<sequence>MKKVQTGYAEALRVTLETITPLSSERLSLFECSDRILASELYSQVCSPSTDASLKDGYAVRSTDIEKASPKNKVSLTVIGTAAAGLPANTALSGGDAIRILTGAKIPDGADAVVSEEFAILEGECIAVFNTAEPGRNILPKGADIEAGELIAAQGSRLSPGMIGIFAAAGYDTLPVHRQPGLAIIATGDELVAPGQPLPAGKLYASNLEMLKSWCRRYGMQTTFSILKDRPDLITATIDEAISTHDAVITSGGAWAGDRDFVARTLSALGWKKCFHWVRMGPGKPVGFGMLRDKPVFLLPGGPPSNLTAFLQIALPGLLKLGGHGKPSLPGTMVKLVRHLTCRQIDWTEFVYGSLTDGERHPLFTPLRMSSRLKAIARAEGVIAIPEGVKSLPEGAVVAAQLLR</sequence>
<dbReference type="KEGG" id="dwd:DSCW_31120"/>
<dbReference type="GO" id="GO:0046872">
    <property type="term" value="F:metal ion binding"/>
    <property type="evidence" value="ECO:0007669"/>
    <property type="project" value="UniProtKB-UniRule"/>
</dbReference>
<dbReference type="SUPFAM" id="SSF63867">
    <property type="entry name" value="MoeA C-terminal domain-like"/>
    <property type="match status" value="1"/>
</dbReference>
<comment type="pathway">
    <text evidence="2 6">Cofactor biosynthesis; molybdopterin biosynthesis.</text>
</comment>
<dbReference type="GO" id="GO:0005829">
    <property type="term" value="C:cytosol"/>
    <property type="evidence" value="ECO:0007669"/>
    <property type="project" value="TreeGrafter"/>
</dbReference>
<keyword evidence="6" id="KW-0479">Metal-binding</keyword>
<dbReference type="SMART" id="SM00852">
    <property type="entry name" value="MoCF_biosynth"/>
    <property type="match status" value="1"/>
</dbReference>
<dbReference type="Gene3D" id="3.40.980.10">
    <property type="entry name" value="MoaB/Mog-like domain"/>
    <property type="match status" value="1"/>
</dbReference>
<dbReference type="CDD" id="cd00887">
    <property type="entry name" value="MoeA"/>
    <property type="match status" value="1"/>
</dbReference>
<dbReference type="InterPro" id="IPR005111">
    <property type="entry name" value="MoeA_C_domain_IV"/>
</dbReference>
<dbReference type="PANTHER" id="PTHR10192:SF5">
    <property type="entry name" value="GEPHYRIN"/>
    <property type="match status" value="1"/>
</dbReference>
<evidence type="ECO:0000313" key="9">
    <source>
        <dbReference type="Proteomes" id="UP000427769"/>
    </source>
</evidence>
<evidence type="ECO:0000256" key="4">
    <source>
        <dbReference type="ARBA" id="ARBA00023150"/>
    </source>
</evidence>
<proteinExistence type="inferred from homology"/>
<feature type="domain" description="MoaB/Mog" evidence="7">
    <location>
        <begin position="183"/>
        <end position="320"/>
    </location>
</feature>
<name>A0A5K7Z4P6_9BACT</name>
<dbReference type="SUPFAM" id="SSF53218">
    <property type="entry name" value="Molybdenum cofactor biosynthesis proteins"/>
    <property type="match status" value="1"/>
</dbReference>
<comment type="similarity">
    <text evidence="3 6">Belongs to the MoeA family.</text>
</comment>
<keyword evidence="6" id="KW-0460">Magnesium</keyword>
<comment type="function">
    <text evidence="1 6">Catalyzes the insertion of molybdate into adenylated molybdopterin with the concomitant release of AMP.</text>
</comment>
<evidence type="ECO:0000256" key="2">
    <source>
        <dbReference type="ARBA" id="ARBA00005046"/>
    </source>
</evidence>
<comment type="catalytic activity">
    <reaction evidence="5">
        <text>adenylyl-molybdopterin + molybdate = Mo-molybdopterin + AMP + H(+)</text>
        <dbReference type="Rhea" id="RHEA:35047"/>
        <dbReference type="ChEBI" id="CHEBI:15378"/>
        <dbReference type="ChEBI" id="CHEBI:36264"/>
        <dbReference type="ChEBI" id="CHEBI:62727"/>
        <dbReference type="ChEBI" id="CHEBI:71302"/>
        <dbReference type="ChEBI" id="CHEBI:456215"/>
        <dbReference type="EC" id="2.10.1.1"/>
    </reaction>
</comment>
<evidence type="ECO:0000256" key="1">
    <source>
        <dbReference type="ARBA" id="ARBA00002901"/>
    </source>
</evidence>
<keyword evidence="6 8" id="KW-0808">Transferase</keyword>
<accession>A0A5K7Z4P6</accession>
<gene>
    <name evidence="8" type="ORF">DSCW_31120</name>
</gene>
<evidence type="ECO:0000256" key="3">
    <source>
        <dbReference type="ARBA" id="ARBA00010763"/>
    </source>
</evidence>
<evidence type="ECO:0000313" key="8">
    <source>
        <dbReference type="EMBL" id="BBO75695.1"/>
    </source>
</evidence>
<keyword evidence="6" id="KW-0500">Molybdenum</keyword>
<dbReference type="Pfam" id="PF03453">
    <property type="entry name" value="MoeA_N"/>
    <property type="match status" value="1"/>
</dbReference>
<dbReference type="Gene3D" id="3.90.105.10">
    <property type="entry name" value="Molybdopterin biosynthesis moea protein, domain 2"/>
    <property type="match status" value="1"/>
</dbReference>
<evidence type="ECO:0000259" key="7">
    <source>
        <dbReference type="SMART" id="SM00852"/>
    </source>
</evidence>
<evidence type="ECO:0000256" key="5">
    <source>
        <dbReference type="ARBA" id="ARBA00047317"/>
    </source>
</evidence>
<reference evidence="8 9" key="1">
    <citation type="submission" date="2019-11" db="EMBL/GenBank/DDBJ databases">
        <title>Comparative genomics of hydrocarbon-degrading Desulfosarcina strains.</title>
        <authorList>
            <person name="Watanabe M."/>
            <person name="Kojima H."/>
            <person name="Fukui M."/>
        </authorList>
    </citation>
    <scope>NUCLEOTIDE SEQUENCE [LARGE SCALE GENOMIC DNA]</scope>
    <source>
        <strain evidence="8 9">PP31</strain>
    </source>
</reference>
<dbReference type="Gene3D" id="2.170.190.11">
    <property type="entry name" value="Molybdopterin biosynthesis moea protein, domain 3"/>
    <property type="match status" value="1"/>
</dbReference>
<dbReference type="Pfam" id="PF03454">
    <property type="entry name" value="MoeA_C"/>
    <property type="match status" value="1"/>
</dbReference>
<dbReference type="InterPro" id="IPR038987">
    <property type="entry name" value="MoeA-like"/>
</dbReference>
<dbReference type="InterPro" id="IPR036135">
    <property type="entry name" value="MoeA_linker/N_sf"/>
</dbReference>
<dbReference type="InterPro" id="IPR036425">
    <property type="entry name" value="MoaB/Mog-like_dom_sf"/>
</dbReference>
<dbReference type="EC" id="2.10.1.1" evidence="6"/>
<dbReference type="InterPro" id="IPR005110">
    <property type="entry name" value="MoeA_linker/N"/>
</dbReference>
<dbReference type="Gene3D" id="2.40.340.10">
    <property type="entry name" value="MoeA, C-terminal, domain IV"/>
    <property type="match status" value="1"/>
</dbReference>
<dbReference type="SUPFAM" id="SSF63882">
    <property type="entry name" value="MoeA N-terminal region -like"/>
    <property type="match status" value="1"/>
</dbReference>
<dbReference type="GO" id="GO:0006777">
    <property type="term" value="P:Mo-molybdopterin cofactor biosynthetic process"/>
    <property type="evidence" value="ECO:0007669"/>
    <property type="project" value="UniProtKB-UniRule"/>
</dbReference>
<dbReference type="UniPathway" id="UPA00344"/>
<dbReference type="OrthoDB" id="9804758at2"/>
<dbReference type="Proteomes" id="UP000427769">
    <property type="component" value="Chromosome"/>
</dbReference>
<dbReference type="EMBL" id="AP021875">
    <property type="protein sequence ID" value="BBO75695.1"/>
    <property type="molecule type" value="Genomic_DNA"/>
</dbReference>
<dbReference type="InterPro" id="IPR001453">
    <property type="entry name" value="MoaB/Mog_dom"/>
</dbReference>
<comment type="cofactor">
    <cofactor evidence="6">
        <name>Mg(2+)</name>
        <dbReference type="ChEBI" id="CHEBI:18420"/>
    </cofactor>
</comment>
<dbReference type="InterPro" id="IPR036688">
    <property type="entry name" value="MoeA_C_domain_IV_sf"/>
</dbReference>
<protein>
    <recommendedName>
        <fullName evidence="6">Molybdopterin molybdenumtransferase</fullName>
        <ecNumber evidence="6">2.10.1.1</ecNumber>
    </recommendedName>
</protein>
<dbReference type="RefSeq" id="WP_155304592.1">
    <property type="nucleotide sequence ID" value="NZ_AP021875.1"/>
</dbReference>
<evidence type="ECO:0000256" key="6">
    <source>
        <dbReference type="RuleBase" id="RU365090"/>
    </source>
</evidence>
<keyword evidence="4 6" id="KW-0501">Molybdenum cofactor biosynthesis</keyword>
<dbReference type="GO" id="GO:0061599">
    <property type="term" value="F:molybdopterin molybdotransferase activity"/>
    <property type="evidence" value="ECO:0007669"/>
    <property type="project" value="UniProtKB-UniRule"/>
</dbReference>
<dbReference type="PANTHER" id="PTHR10192">
    <property type="entry name" value="MOLYBDOPTERIN BIOSYNTHESIS PROTEIN"/>
    <property type="match status" value="1"/>
</dbReference>
<dbReference type="AlphaFoldDB" id="A0A5K7Z4P6"/>
<organism evidence="8 9">
    <name type="scientific">Desulfosarcina widdelii</name>
    <dbReference type="NCBI Taxonomy" id="947919"/>
    <lineage>
        <taxon>Bacteria</taxon>
        <taxon>Pseudomonadati</taxon>
        <taxon>Thermodesulfobacteriota</taxon>
        <taxon>Desulfobacteria</taxon>
        <taxon>Desulfobacterales</taxon>
        <taxon>Desulfosarcinaceae</taxon>
        <taxon>Desulfosarcina</taxon>
    </lineage>
</organism>
<keyword evidence="9" id="KW-1185">Reference proteome</keyword>
<dbReference type="Pfam" id="PF00994">
    <property type="entry name" value="MoCF_biosynth"/>
    <property type="match status" value="1"/>
</dbReference>